<reference evidence="14" key="1">
    <citation type="submission" date="2019-05" db="EMBL/GenBank/DDBJ databases">
        <title>Annotation for the trematode Fasciolopsis buski.</title>
        <authorList>
            <person name="Choi Y.-J."/>
        </authorList>
    </citation>
    <scope>NUCLEOTIDE SEQUENCE</scope>
    <source>
        <strain evidence="14">HT</strain>
        <tissue evidence="14">Whole worm</tissue>
    </source>
</reference>
<dbReference type="PANTHER" id="PTHR23085">
    <property type="entry name" value="GH28348P"/>
    <property type="match status" value="1"/>
</dbReference>
<feature type="transmembrane region" description="Helical" evidence="13">
    <location>
        <begin position="1502"/>
        <end position="1524"/>
    </location>
</feature>
<evidence type="ECO:0000256" key="13">
    <source>
        <dbReference type="SAM" id="Phobius"/>
    </source>
</evidence>
<evidence type="ECO:0000256" key="8">
    <source>
        <dbReference type="ARBA" id="ARBA00022824"/>
    </source>
</evidence>
<evidence type="ECO:0000256" key="11">
    <source>
        <dbReference type="SAM" id="Coils"/>
    </source>
</evidence>
<feature type="region of interest" description="Disordered" evidence="12">
    <location>
        <begin position="873"/>
        <end position="893"/>
    </location>
</feature>
<dbReference type="InterPro" id="IPR003409">
    <property type="entry name" value="MORN"/>
</dbReference>
<evidence type="ECO:0000256" key="3">
    <source>
        <dbReference type="ARBA" id="ARBA00004236"/>
    </source>
</evidence>
<feature type="compositionally biased region" description="Polar residues" evidence="12">
    <location>
        <begin position="519"/>
        <end position="529"/>
    </location>
</feature>
<proteinExistence type="inferred from homology"/>
<dbReference type="FunFam" id="2.20.110.10:FF:000001">
    <property type="entry name" value="Junctophilin"/>
    <property type="match status" value="1"/>
</dbReference>
<evidence type="ECO:0000256" key="2">
    <source>
        <dbReference type="ARBA" id="ARBA00004184"/>
    </source>
</evidence>
<keyword evidence="6 13" id="KW-0812">Transmembrane</keyword>
<feature type="region of interest" description="Disordered" evidence="12">
    <location>
        <begin position="1360"/>
        <end position="1387"/>
    </location>
</feature>
<evidence type="ECO:0000256" key="7">
    <source>
        <dbReference type="ARBA" id="ARBA00022737"/>
    </source>
</evidence>
<dbReference type="PANTHER" id="PTHR23085:SF16">
    <property type="entry name" value="GH28348P"/>
    <property type="match status" value="1"/>
</dbReference>
<dbReference type="InterPro" id="IPR017191">
    <property type="entry name" value="Junctophilin"/>
</dbReference>
<feature type="region of interest" description="Disordered" evidence="12">
    <location>
        <begin position="658"/>
        <end position="688"/>
    </location>
</feature>
<dbReference type="Proteomes" id="UP000728185">
    <property type="component" value="Unassembled WGS sequence"/>
</dbReference>
<feature type="region of interest" description="Disordered" evidence="12">
    <location>
        <begin position="619"/>
        <end position="645"/>
    </location>
</feature>
<dbReference type="SMART" id="SM00698">
    <property type="entry name" value="MORN"/>
    <property type="match status" value="7"/>
</dbReference>
<feature type="compositionally biased region" description="Polar residues" evidence="12">
    <location>
        <begin position="824"/>
        <end position="847"/>
    </location>
</feature>
<keyword evidence="8" id="KW-0256">Endoplasmic reticulum</keyword>
<keyword evidence="9 13" id="KW-1133">Transmembrane helix</keyword>
<evidence type="ECO:0000256" key="4">
    <source>
        <dbReference type="ARBA" id="ARBA00008599"/>
    </source>
</evidence>
<feature type="compositionally biased region" description="Polar residues" evidence="12">
    <location>
        <begin position="260"/>
        <end position="275"/>
    </location>
</feature>
<evidence type="ECO:0000256" key="5">
    <source>
        <dbReference type="ARBA" id="ARBA00022475"/>
    </source>
</evidence>
<comment type="caution">
    <text evidence="14">The sequence shown here is derived from an EMBL/GenBank/DDBJ whole genome shotgun (WGS) entry which is preliminary data.</text>
</comment>
<evidence type="ECO:0000256" key="12">
    <source>
        <dbReference type="SAM" id="MobiDB-lite"/>
    </source>
</evidence>
<keyword evidence="10 13" id="KW-0472">Membrane</keyword>
<gene>
    <name evidence="14" type="ORF">FBUS_02213</name>
</gene>
<feature type="region of interest" description="Disordered" evidence="12">
    <location>
        <begin position="494"/>
        <end position="542"/>
    </location>
</feature>
<dbReference type="OrthoDB" id="284854at2759"/>
<dbReference type="SUPFAM" id="SSF82185">
    <property type="entry name" value="Histone H3 K4-specific methyltransferase SET7/9 N-terminal domain"/>
    <property type="match status" value="2"/>
</dbReference>
<feature type="compositionally biased region" description="Polar residues" evidence="12">
    <location>
        <begin position="494"/>
        <end position="507"/>
    </location>
</feature>
<feature type="region of interest" description="Disordered" evidence="12">
    <location>
        <begin position="1410"/>
        <end position="1435"/>
    </location>
</feature>
<accession>A0A8E0RUX6</accession>
<name>A0A8E0RUX6_9TREM</name>
<evidence type="ECO:0000256" key="6">
    <source>
        <dbReference type="ARBA" id="ARBA00022692"/>
    </source>
</evidence>
<dbReference type="GO" id="GO:0005789">
    <property type="term" value="C:endoplasmic reticulum membrane"/>
    <property type="evidence" value="ECO:0007669"/>
    <property type="project" value="UniProtKB-SubCell"/>
</dbReference>
<feature type="compositionally biased region" description="Basic and acidic residues" evidence="12">
    <location>
        <begin position="789"/>
        <end position="807"/>
    </location>
</feature>
<evidence type="ECO:0000313" key="15">
    <source>
        <dbReference type="Proteomes" id="UP000728185"/>
    </source>
</evidence>
<dbReference type="Pfam" id="PF02493">
    <property type="entry name" value="MORN"/>
    <property type="match status" value="7"/>
</dbReference>
<comment type="subcellular location">
    <subcellularLocation>
        <location evidence="3">Cell membrane</location>
    </subcellularLocation>
    <subcellularLocation>
        <location evidence="2">Endomembrane system</location>
        <topology evidence="2">Peripheral membrane protein</topology>
    </subcellularLocation>
    <subcellularLocation>
        <location evidence="1">Endoplasmic reticulum membrane</location>
        <topology evidence="1">Single-pass type IV membrane protein</topology>
    </subcellularLocation>
</comment>
<comment type="similarity">
    <text evidence="4">Belongs to the junctophilin family.</text>
</comment>
<dbReference type="EMBL" id="LUCM01004995">
    <property type="protein sequence ID" value="KAA0193485.1"/>
    <property type="molecule type" value="Genomic_DNA"/>
</dbReference>
<sequence>MTFRTGRYDFDDGGTYVGQWFRGCAHGLGLATGPNGVGEYSGQWESGFETCGVYVWPSGNIYAGTWSKGKRHGSGQQIRGKWIYQGQFTAGTCGPCGVKALCNSQSMYEGSWCLNRFEGYGVETCADGSIYAGSWSRGLRHGLGMRRSYIRVPADCNGAEKVKKASLDNLLFSIVAKNQGDRHMESTMSSDETKPTTTDASELSLVGHGDKPEEFSESTDLPSRGRTIMKRLLRQHSAFELGCPTSATNPVSAVDFGENSEPTRSSSLTTSNPKLSTVPFRTKGIAGIPENVVASPQHHSAPATEELSPIQSKTVFGTSEESTPGWVTLVEIYAGEWSEDKRSGYGISERSNGYRYIGEWLQNQRHGYGVVHHPDGTQDEGQFQADRIVKRLSRKSKLQILRQTKLKEYIEHATSRATDAAREAKTKATKLAQEKAKLARDAADAAEQHLLRARNLSQLAREFVRENEPQFHQPGLEWEKKRQAVRLSSTRPIENPLEFSSPTMNSSESEKPVKHPIKPSQNTGDCKTFTTERDNQDGSETGEIPKVVEPVAKSRQTHFKLKRFGRISRLPSNQTIEQQNTKQFWRMKLRKLASFSRDSACDFSDAHSVSFTDLFEASAQNQNHPESPVIKLTPSGPAQDRDKNGTTCQATVTSFGQTDGHKTEVAVPGPTREYDDSRTANSEREGLSHKYTPGTRVMVTDAADSIGTTGIGLAERTLISSAVIETDSAVNRYRKIRPTRLAASAPLRSVSESFDGASPKRQSMPRASRMMVAYDGKQNTDSSQPATPESRRAGSLDTSSYRHRDYDQSPVSYLEPNSAKDRISTLNRNAGNTHRMLSTGETQSSLASPPLAHDISIPTVSSSLFVENQHAPKLGSQHTQDSGYHSIDPSDSRSFSSRWPVQFMLHQTSSQPFDELVESDADQTCFAGKQNDLGELNKKRHDDAQKLNENRWIEFDPRYESSGDSVRSRPVSCVAHRDFIQPRFSPPVPKRARVKINERHIAGDRRKYLCPKRRFPSENSGNRQAYARMHSFEMPAKLHSQTPCRDPHSSYYYQSHCSRIPKRPEYVRVLPQQPALHQMTPQQLAHTRQSGEPDHFVVAQPSEGEGSSDFSEYSLATVQSAPLYPTLSYSRGIPASNPPLWYSPGYHSAHTHRGPTHYDRSRGISKHFVNFHPHTRRTGSGTARIRSTINECNLSGPFHDDSYISDYFLPPAHPRTYELQTGSVSRPYHEDGSMCANSKWCKYGVPKSNEFAFETHGILKSVSSTSPVIGSSTVSKRTTNRAVQMSSLDLEDNFPGHFDYSPRTKTAGSDGENYVGSSPHDSWYNSFTGDQCDSSLRTDCSPLYHSDMVIGSTSNPKVIQEQLDDPSQSRNEHWYQHPSSQPASSSISVKYFGSAPSTVPVGRRVSWPSSRLIQHTSSSSKATSRRNSEHSNSSATIIASRSSPITITTNLKCMISPTAVLTSEQSNVTVQNGPHGMIAWGHSFVQKILRFCRKWLQRSPVLLHNFTVCFHLTGLLFFTTFFSFDI</sequence>
<feature type="coiled-coil region" evidence="11">
    <location>
        <begin position="421"/>
        <end position="448"/>
    </location>
</feature>
<feature type="compositionally biased region" description="Basic and acidic residues" evidence="12">
    <location>
        <begin position="672"/>
        <end position="688"/>
    </location>
</feature>
<feature type="region of interest" description="Disordered" evidence="12">
    <location>
        <begin position="257"/>
        <end position="279"/>
    </location>
</feature>
<evidence type="ECO:0000256" key="10">
    <source>
        <dbReference type="ARBA" id="ARBA00023136"/>
    </source>
</evidence>
<dbReference type="Gene3D" id="2.20.110.10">
    <property type="entry name" value="Histone H3 K4-specific methyltransferase SET7/9 N-terminal domain"/>
    <property type="match status" value="1"/>
</dbReference>
<dbReference type="GO" id="GO:0005886">
    <property type="term" value="C:plasma membrane"/>
    <property type="evidence" value="ECO:0007669"/>
    <property type="project" value="UniProtKB-SubCell"/>
</dbReference>
<keyword evidence="15" id="KW-1185">Reference proteome</keyword>
<feature type="compositionally biased region" description="Polar residues" evidence="12">
    <location>
        <begin position="777"/>
        <end position="787"/>
    </location>
</feature>
<protein>
    <submittedName>
        <fullName evidence="14">Junctophilin-3</fullName>
    </submittedName>
</protein>
<evidence type="ECO:0000256" key="1">
    <source>
        <dbReference type="ARBA" id="ARBA00004163"/>
    </source>
</evidence>
<keyword evidence="11" id="KW-0175">Coiled coil</keyword>
<organism evidence="14 15">
    <name type="scientific">Fasciolopsis buskii</name>
    <dbReference type="NCBI Taxonomy" id="27845"/>
    <lineage>
        <taxon>Eukaryota</taxon>
        <taxon>Metazoa</taxon>
        <taxon>Spiralia</taxon>
        <taxon>Lophotrochozoa</taxon>
        <taxon>Platyhelminthes</taxon>
        <taxon>Trematoda</taxon>
        <taxon>Digenea</taxon>
        <taxon>Plagiorchiida</taxon>
        <taxon>Echinostomata</taxon>
        <taxon>Echinostomatoidea</taxon>
        <taxon>Fasciolidae</taxon>
        <taxon>Fasciolopsis</taxon>
    </lineage>
</organism>
<feature type="region of interest" description="Disordered" evidence="12">
    <location>
        <begin position="181"/>
        <end position="221"/>
    </location>
</feature>
<keyword evidence="7" id="KW-0677">Repeat</keyword>
<dbReference type="GO" id="GO:0030314">
    <property type="term" value="C:junctional membrane complex"/>
    <property type="evidence" value="ECO:0007669"/>
    <property type="project" value="InterPro"/>
</dbReference>
<keyword evidence="5" id="KW-1003">Cell membrane</keyword>
<feature type="region of interest" description="Disordered" evidence="12">
    <location>
        <begin position="776"/>
        <end position="853"/>
    </location>
</feature>
<evidence type="ECO:0000313" key="14">
    <source>
        <dbReference type="EMBL" id="KAA0193485.1"/>
    </source>
</evidence>
<feature type="compositionally biased region" description="Polar residues" evidence="12">
    <location>
        <begin position="186"/>
        <end position="201"/>
    </location>
</feature>
<evidence type="ECO:0000256" key="9">
    <source>
        <dbReference type="ARBA" id="ARBA00022989"/>
    </source>
</evidence>